<dbReference type="InterPro" id="IPR027304">
    <property type="entry name" value="Trigger_fact/SurA_dom_sf"/>
</dbReference>
<protein>
    <recommendedName>
        <fullName evidence="1">Parvulin-like PPIase</fullName>
    </recommendedName>
    <alternativeName>
        <fullName evidence="3">Peptidyl-prolyl cis-trans isomerase plp</fullName>
    </alternativeName>
    <alternativeName>
        <fullName evidence="4">Rotamase plp</fullName>
    </alternativeName>
</protein>
<feature type="signal peptide" evidence="6">
    <location>
        <begin position="1"/>
        <end position="23"/>
    </location>
</feature>
<feature type="chain" id="PRO_5012101154" description="Parvulin-like PPIase" evidence="6">
    <location>
        <begin position="24"/>
        <end position="405"/>
    </location>
</feature>
<dbReference type="AlphaFoldDB" id="A0A1Y0EBQ5"/>
<keyword evidence="9" id="KW-1185">Reference proteome</keyword>
<evidence type="ECO:0000259" key="7">
    <source>
        <dbReference type="PROSITE" id="PS50198"/>
    </source>
</evidence>
<evidence type="ECO:0000256" key="4">
    <source>
        <dbReference type="ARBA" id="ARBA00031484"/>
    </source>
</evidence>
<dbReference type="PROSITE" id="PS50198">
    <property type="entry name" value="PPIC_PPIASE_2"/>
    <property type="match status" value="1"/>
</dbReference>
<sequence>MRVISTWTAVLALALGLGQPAAAQNQFAPAITVNERVITQYELSQRIRLLEVFGTRGDIAQAARDALISDRLKQQEIDRVGLRVPPEAITAALDEFAGRADMDLAQFNAMLAENGVDAATLRDFVSIGVTWRDYVRARFNREVTVTDADIARAQGQLGRARSEMEVLLNEIIIAAPPEMAERAAQAAEQIAQMRDFADFEAAARQVSALPSRDQGGQLDWLPISNYPPQLQGLILDLEIGEVTAPIMIPNGIALFQMRGRREAVQPAPPPASIDYAAYYIAGGRSDAALRIADDVANRVDTCDDLYGIARNQPAEVLDRRALPPAEIPQDIALELARLDPHEVSTNLTRDNGQVLVFLMLCQRVAPDLAAADPETLRNQIRGQRLTTLADALVEDLRAQAVIVTR</sequence>
<dbReference type="Proteomes" id="UP000195273">
    <property type="component" value="Chromosome"/>
</dbReference>
<dbReference type="STRING" id="1122181.GCA_000382265_00491"/>
<dbReference type="InterPro" id="IPR000297">
    <property type="entry name" value="PPIase_PpiC"/>
</dbReference>
<dbReference type="Gene3D" id="1.10.4030.10">
    <property type="entry name" value="Porin chaperone SurA, peptide-binding domain"/>
    <property type="match status" value="1"/>
</dbReference>
<dbReference type="InterPro" id="IPR046357">
    <property type="entry name" value="PPIase_dom_sf"/>
</dbReference>
<dbReference type="Pfam" id="PF13624">
    <property type="entry name" value="SurA_N_3"/>
    <property type="match status" value="1"/>
</dbReference>
<evidence type="ECO:0000256" key="5">
    <source>
        <dbReference type="PROSITE-ProRule" id="PRU00278"/>
    </source>
</evidence>
<evidence type="ECO:0000313" key="9">
    <source>
        <dbReference type="Proteomes" id="UP000195273"/>
    </source>
</evidence>
<accession>A0A1Y0EBQ5</accession>
<evidence type="ECO:0000256" key="2">
    <source>
        <dbReference type="ARBA" id="ARBA00022729"/>
    </source>
</evidence>
<dbReference type="EMBL" id="CP021431">
    <property type="protein sequence ID" value="ARU00938.1"/>
    <property type="molecule type" value="Genomic_DNA"/>
</dbReference>
<dbReference type="OrthoDB" id="9791746at2"/>
<dbReference type="GO" id="GO:0003755">
    <property type="term" value="F:peptidyl-prolyl cis-trans isomerase activity"/>
    <property type="evidence" value="ECO:0007669"/>
    <property type="project" value="UniProtKB-KW"/>
</dbReference>
<gene>
    <name evidence="8" type="primary">surA</name>
    <name evidence="8" type="ORF">LOKVESSMR4R_01623</name>
</gene>
<dbReference type="RefSeq" id="WP_087207321.1">
    <property type="nucleotide sequence ID" value="NZ_CP021431.1"/>
</dbReference>
<dbReference type="PANTHER" id="PTHR47637:SF1">
    <property type="entry name" value="CHAPERONE SURA"/>
    <property type="match status" value="1"/>
</dbReference>
<dbReference type="InterPro" id="IPR050280">
    <property type="entry name" value="OMP_Chaperone_SurA"/>
</dbReference>
<evidence type="ECO:0000313" key="8">
    <source>
        <dbReference type="EMBL" id="ARU00938.1"/>
    </source>
</evidence>
<evidence type="ECO:0000256" key="6">
    <source>
        <dbReference type="SAM" id="SignalP"/>
    </source>
</evidence>
<keyword evidence="5 8" id="KW-0413">Isomerase</keyword>
<dbReference type="SUPFAM" id="SSF54534">
    <property type="entry name" value="FKBP-like"/>
    <property type="match status" value="1"/>
</dbReference>
<evidence type="ECO:0000256" key="3">
    <source>
        <dbReference type="ARBA" id="ARBA00030642"/>
    </source>
</evidence>
<keyword evidence="2 6" id="KW-0732">Signal</keyword>
<organism evidence="8 9">
    <name type="scientific">Yoonia vestfoldensis</name>
    <dbReference type="NCBI Taxonomy" id="245188"/>
    <lineage>
        <taxon>Bacteria</taxon>
        <taxon>Pseudomonadati</taxon>
        <taxon>Pseudomonadota</taxon>
        <taxon>Alphaproteobacteria</taxon>
        <taxon>Rhodobacterales</taxon>
        <taxon>Paracoccaceae</taxon>
        <taxon>Yoonia</taxon>
    </lineage>
</organism>
<dbReference type="SUPFAM" id="SSF109998">
    <property type="entry name" value="Triger factor/SurA peptide-binding domain-like"/>
    <property type="match status" value="1"/>
</dbReference>
<keyword evidence="5" id="KW-0697">Rotamase</keyword>
<dbReference type="PANTHER" id="PTHR47637">
    <property type="entry name" value="CHAPERONE SURA"/>
    <property type="match status" value="1"/>
</dbReference>
<proteinExistence type="predicted"/>
<evidence type="ECO:0000256" key="1">
    <source>
        <dbReference type="ARBA" id="ARBA00018370"/>
    </source>
</evidence>
<dbReference type="Pfam" id="PF00639">
    <property type="entry name" value="Rotamase"/>
    <property type="match status" value="1"/>
</dbReference>
<dbReference type="Gene3D" id="3.10.50.40">
    <property type="match status" value="1"/>
</dbReference>
<name>A0A1Y0EBQ5_9RHOB</name>
<reference evidence="8 9" key="1">
    <citation type="submission" date="2017-05" db="EMBL/GenBank/DDBJ databases">
        <title>Genome Sequence of Loktanella vestfoldensis Strain SMR4r Isolated from a Culture of the Diatom Skeletonema marinoi.</title>
        <authorList>
            <person name="Topel M."/>
            <person name="Pinder M.I.M."/>
            <person name="Johansson O.N."/>
            <person name="Kourtchenko O."/>
            <person name="Godhe A."/>
            <person name="Clarke A.K."/>
        </authorList>
    </citation>
    <scope>NUCLEOTIDE SEQUENCE [LARGE SCALE GENOMIC DNA]</scope>
    <source>
        <strain evidence="8 9">SMR4r</strain>
    </source>
</reference>
<feature type="domain" description="PpiC" evidence="7">
    <location>
        <begin position="163"/>
        <end position="259"/>
    </location>
</feature>
<dbReference type="KEGG" id="lvs:LOKVESSMR4R_01623"/>